<organism evidence="2 3">
    <name type="scientific">Penicillium antarcticum</name>
    <dbReference type="NCBI Taxonomy" id="416450"/>
    <lineage>
        <taxon>Eukaryota</taxon>
        <taxon>Fungi</taxon>
        <taxon>Dikarya</taxon>
        <taxon>Ascomycota</taxon>
        <taxon>Pezizomycotina</taxon>
        <taxon>Eurotiomycetes</taxon>
        <taxon>Eurotiomycetidae</taxon>
        <taxon>Eurotiales</taxon>
        <taxon>Aspergillaceae</taxon>
        <taxon>Penicillium</taxon>
    </lineage>
</organism>
<feature type="region of interest" description="Disordered" evidence="1">
    <location>
        <begin position="1"/>
        <end position="78"/>
    </location>
</feature>
<keyword evidence="3" id="KW-1185">Reference proteome</keyword>
<protein>
    <submittedName>
        <fullName evidence="2">Uncharacterized protein</fullName>
    </submittedName>
</protein>
<proteinExistence type="predicted"/>
<sequence length="78" mass="8863">MRSRSPSMSRSAKDLQFSSDAESDHPDHNTEDHSKVTNRGAPARHSRRQRSEYRSWNRSSNIPHTSTTGSNGRSTSRH</sequence>
<evidence type="ECO:0000313" key="3">
    <source>
        <dbReference type="Proteomes" id="UP000191672"/>
    </source>
</evidence>
<feature type="compositionally biased region" description="Basic and acidic residues" evidence="1">
    <location>
        <begin position="22"/>
        <end position="35"/>
    </location>
</feature>
<dbReference type="Proteomes" id="UP000191672">
    <property type="component" value="Unassembled WGS sequence"/>
</dbReference>
<feature type="compositionally biased region" description="Low complexity" evidence="1">
    <location>
        <begin position="1"/>
        <end position="10"/>
    </location>
</feature>
<evidence type="ECO:0000313" key="2">
    <source>
        <dbReference type="EMBL" id="OQD82608.1"/>
    </source>
</evidence>
<accession>A0A1V6Q008</accession>
<dbReference type="EMBL" id="MDYN01000020">
    <property type="protein sequence ID" value="OQD82608.1"/>
    <property type="molecule type" value="Genomic_DNA"/>
</dbReference>
<dbReference type="AlphaFoldDB" id="A0A1V6Q008"/>
<reference evidence="3" key="1">
    <citation type="journal article" date="2017" name="Nat. Microbiol.">
        <title>Global analysis of biosynthetic gene clusters reveals vast potential of secondary metabolite production in Penicillium species.</title>
        <authorList>
            <person name="Nielsen J.C."/>
            <person name="Grijseels S."/>
            <person name="Prigent S."/>
            <person name="Ji B."/>
            <person name="Dainat J."/>
            <person name="Nielsen K.F."/>
            <person name="Frisvad J.C."/>
            <person name="Workman M."/>
            <person name="Nielsen J."/>
        </authorList>
    </citation>
    <scope>NUCLEOTIDE SEQUENCE [LARGE SCALE GENOMIC DNA]</scope>
    <source>
        <strain evidence="3">IBT 31811</strain>
    </source>
</reference>
<feature type="compositionally biased region" description="Low complexity" evidence="1">
    <location>
        <begin position="65"/>
        <end position="78"/>
    </location>
</feature>
<evidence type="ECO:0000256" key="1">
    <source>
        <dbReference type="SAM" id="MobiDB-lite"/>
    </source>
</evidence>
<gene>
    <name evidence="2" type="ORF">PENANT_c020G07446</name>
</gene>
<comment type="caution">
    <text evidence="2">The sequence shown here is derived from an EMBL/GenBank/DDBJ whole genome shotgun (WGS) entry which is preliminary data.</text>
</comment>
<name>A0A1V6Q008_9EURO</name>